<proteinExistence type="predicted"/>
<dbReference type="VEuPathDB" id="VectorBase:GPAI033549"/>
<reference evidence="1" key="2">
    <citation type="submission" date="2020-05" db="UniProtKB">
        <authorList>
            <consortium name="EnsemblMetazoa"/>
        </authorList>
    </citation>
    <scope>IDENTIFICATION</scope>
    <source>
        <strain evidence="1">IAEA</strain>
    </source>
</reference>
<dbReference type="SUPFAM" id="SSF53328">
    <property type="entry name" value="Formyltransferase"/>
    <property type="match status" value="1"/>
</dbReference>
<protein>
    <submittedName>
        <fullName evidence="1">Uncharacterized protein</fullName>
    </submittedName>
</protein>
<dbReference type="AlphaFoldDB" id="A0A1B0A3R4"/>
<evidence type="ECO:0000313" key="2">
    <source>
        <dbReference type="Proteomes" id="UP000092445"/>
    </source>
</evidence>
<accession>A0A1B0A3R4</accession>
<sequence length="101" mass="10617">MASNVYRDLGYPMLLVSKLSQLISCILWSSAGSQLASYNAKTFFSNENLGCSCKHLTIIGGLREPSADVTAGTAGLLPRWGGAAPTIHAIMNGDRETGSAL</sequence>
<reference evidence="2" key="1">
    <citation type="submission" date="2014-03" db="EMBL/GenBank/DDBJ databases">
        <authorList>
            <person name="Aksoy S."/>
            <person name="Warren W."/>
            <person name="Wilson R.K."/>
        </authorList>
    </citation>
    <scope>NUCLEOTIDE SEQUENCE [LARGE SCALE GENOMIC DNA]</scope>
    <source>
        <strain evidence="2">IAEA</strain>
    </source>
</reference>
<dbReference type="InterPro" id="IPR036477">
    <property type="entry name" value="Formyl_transf_N_sf"/>
</dbReference>
<name>A0A1B0A3R4_GLOPL</name>
<keyword evidence="2" id="KW-1185">Reference proteome</keyword>
<dbReference type="Proteomes" id="UP000092445">
    <property type="component" value="Unassembled WGS sequence"/>
</dbReference>
<dbReference type="Gene3D" id="3.40.50.12230">
    <property type="match status" value="1"/>
</dbReference>
<organism evidence="1 2">
    <name type="scientific">Glossina pallidipes</name>
    <name type="common">Tsetse fly</name>
    <dbReference type="NCBI Taxonomy" id="7398"/>
    <lineage>
        <taxon>Eukaryota</taxon>
        <taxon>Metazoa</taxon>
        <taxon>Ecdysozoa</taxon>
        <taxon>Arthropoda</taxon>
        <taxon>Hexapoda</taxon>
        <taxon>Insecta</taxon>
        <taxon>Pterygota</taxon>
        <taxon>Neoptera</taxon>
        <taxon>Endopterygota</taxon>
        <taxon>Diptera</taxon>
        <taxon>Brachycera</taxon>
        <taxon>Muscomorpha</taxon>
        <taxon>Hippoboscoidea</taxon>
        <taxon>Glossinidae</taxon>
        <taxon>Glossina</taxon>
    </lineage>
</organism>
<dbReference type="EnsemblMetazoa" id="GPAI033549-RA">
    <property type="protein sequence ID" value="GPAI033549-PA"/>
    <property type="gene ID" value="GPAI033549"/>
</dbReference>
<evidence type="ECO:0000313" key="1">
    <source>
        <dbReference type="EnsemblMetazoa" id="GPAI033549-PA"/>
    </source>
</evidence>